<reference evidence="1" key="1">
    <citation type="journal article" date="2014" name="Front. Microbiol.">
        <title>High frequency of phylogenetically diverse reductive dehalogenase-homologous genes in deep subseafloor sedimentary metagenomes.</title>
        <authorList>
            <person name="Kawai M."/>
            <person name="Futagami T."/>
            <person name="Toyoda A."/>
            <person name="Takaki Y."/>
            <person name="Nishi S."/>
            <person name="Hori S."/>
            <person name="Arai W."/>
            <person name="Tsubouchi T."/>
            <person name="Morono Y."/>
            <person name="Uchiyama I."/>
            <person name="Ito T."/>
            <person name="Fujiyama A."/>
            <person name="Inagaki F."/>
            <person name="Takami H."/>
        </authorList>
    </citation>
    <scope>NUCLEOTIDE SEQUENCE</scope>
    <source>
        <strain evidence="1">Expedition CK06-06</strain>
    </source>
</reference>
<organism evidence="1">
    <name type="scientific">marine sediment metagenome</name>
    <dbReference type="NCBI Taxonomy" id="412755"/>
    <lineage>
        <taxon>unclassified sequences</taxon>
        <taxon>metagenomes</taxon>
        <taxon>ecological metagenomes</taxon>
    </lineage>
</organism>
<protein>
    <submittedName>
        <fullName evidence="1">Uncharacterized protein</fullName>
    </submittedName>
</protein>
<sequence>MGTAELPTAEITYNGAVAYPIGPLEKGLADIVGIVLSLSRIHVAFGMAA</sequence>
<feature type="non-terminal residue" evidence="1">
    <location>
        <position position="49"/>
    </location>
</feature>
<dbReference type="AlphaFoldDB" id="X1DA64"/>
<gene>
    <name evidence="1" type="ORF">S01H4_58949</name>
</gene>
<name>X1DA64_9ZZZZ</name>
<accession>X1DA64</accession>
<comment type="caution">
    <text evidence="1">The sequence shown here is derived from an EMBL/GenBank/DDBJ whole genome shotgun (WGS) entry which is preliminary data.</text>
</comment>
<proteinExistence type="predicted"/>
<evidence type="ECO:0000313" key="1">
    <source>
        <dbReference type="EMBL" id="GAH17671.1"/>
    </source>
</evidence>
<dbReference type="EMBL" id="BART01034502">
    <property type="protein sequence ID" value="GAH17671.1"/>
    <property type="molecule type" value="Genomic_DNA"/>
</dbReference>